<protein>
    <submittedName>
        <fullName evidence="6">MoxR protein</fullName>
    </submittedName>
</protein>
<evidence type="ECO:0000259" key="5">
    <source>
        <dbReference type="Pfam" id="PF17863"/>
    </source>
</evidence>
<dbReference type="Proteomes" id="UP000003477">
    <property type="component" value="Unassembled WGS sequence"/>
</dbReference>
<comment type="similarity">
    <text evidence="3">Belongs to the MoxR family.</text>
</comment>
<evidence type="ECO:0000313" key="7">
    <source>
        <dbReference type="Proteomes" id="UP000003477"/>
    </source>
</evidence>
<gene>
    <name evidence="6" type="ORF">CWATWH0003_1833</name>
</gene>
<dbReference type="PANTHER" id="PTHR42759:SF5">
    <property type="entry name" value="METHANOL DEHYDROGENASE REGULATOR"/>
    <property type="match status" value="1"/>
</dbReference>
<keyword evidence="2" id="KW-0067">ATP-binding</keyword>
<evidence type="ECO:0000256" key="2">
    <source>
        <dbReference type="ARBA" id="ARBA00022840"/>
    </source>
</evidence>
<dbReference type="InterPro" id="IPR011703">
    <property type="entry name" value="ATPase_AAA-3"/>
</dbReference>
<dbReference type="SUPFAM" id="SSF52540">
    <property type="entry name" value="P-loop containing nucleoside triphosphate hydrolases"/>
    <property type="match status" value="1"/>
</dbReference>
<comment type="caution">
    <text evidence="6">The sequence shown here is derived from an EMBL/GenBank/DDBJ whole genome shotgun (WGS) entry which is preliminary data.</text>
</comment>
<evidence type="ECO:0000313" key="6">
    <source>
        <dbReference type="EMBL" id="EHJ13492.1"/>
    </source>
</evidence>
<proteinExistence type="inferred from homology"/>
<dbReference type="EMBL" id="AESD01000279">
    <property type="protein sequence ID" value="EHJ13492.1"/>
    <property type="molecule type" value="Genomic_DNA"/>
</dbReference>
<dbReference type="CDD" id="cd00009">
    <property type="entry name" value="AAA"/>
    <property type="match status" value="1"/>
</dbReference>
<dbReference type="PANTHER" id="PTHR42759">
    <property type="entry name" value="MOXR FAMILY PROTEIN"/>
    <property type="match status" value="1"/>
</dbReference>
<evidence type="ECO:0000256" key="1">
    <source>
        <dbReference type="ARBA" id="ARBA00022741"/>
    </source>
</evidence>
<dbReference type="RefSeq" id="WP_007310178.1">
    <property type="nucleotide sequence ID" value="NZ_AESD01000279.1"/>
</dbReference>
<dbReference type="PIRSF" id="PIRSF002849">
    <property type="entry name" value="AAA_ATPase_chaperone_MoxR_prd"/>
    <property type="match status" value="1"/>
</dbReference>
<dbReference type="Gene3D" id="1.10.8.80">
    <property type="entry name" value="Magnesium chelatase subunit I, C-Terminal domain"/>
    <property type="match status" value="1"/>
</dbReference>
<reference evidence="6 7" key="1">
    <citation type="journal article" date="2011" name="Front. Microbiol.">
        <title>Two Strains of Crocosphaera watsonii with Highly Conserved Genomes are Distinguished by Strain-Specific Features.</title>
        <authorList>
            <person name="Bench S.R."/>
            <person name="Ilikchyan I.N."/>
            <person name="Tripp H.J."/>
            <person name="Zehr J.P."/>
        </authorList>
    </citation>
    <scope>NUCLEOTIDE SEQUENCE [LARGE SCALE GENOMIC DNA]</scope>
    <source>
        <strain evidence="6 7">WH 0003</strain>
    </source>
</reference>
<dbReference type="GO" id="GO:0016887">
    <property type="term" value="F:ATP hydrolysis activity"/>
    <property type="evidence" value="ECO:0007669"/>
    <property type="project" value="InterPro"/>
</dbReference>
<keyword evidence="1" id="KW-0547">Nucleotide-binding</keyword>
<accession>G5J2V1</accession>
<dbReference type="InterPro" id="IPR027417">
    <property type="entry name" value="P-loop_NTPase"/>
</dbReference>
<name>G5J2V1_CROWT</name>
<feature type="domain" description="ChlI/MoxR AAA lid" evidence="5">
    <location>
        <begin position="227"/>
        <end position="288"/>
    </location>
</feature>
<dbReference type="Pfam" id="PF17863">
    <property type="entry name" value="AAA_lid_2"/>
    <property type="match status" value="1"/>
</dbReference>
<sequence length="308" mass="34096">MRDKIVALTDNLSRTIVGKEKPIRLVIVALLSGGHALLEDVPGVGKTLLAKSLARSISGRFQRVQCTPDLLPTDVTGTNIWNPNSREFEFLPGPVFANVLLADEINRATPRTQSALLEVMEEKQVTVDGEARQVPKPFFVIATQNPVESQGTFPLPEAQMDRFTISLSMGYPSEAEELQMLQKQLQQAQVEELKPCISLEDVQELQRLTSLVKVAPSLQQYMLSVVRATRSDDDISLGVSPRGTVALQRATQAVAFLEERDYATPDDVKFIAPHVLSHRLIVSNGRQPHAIMERLLRSQVVEPELMAA</sequence>
<dbReference type="Pfam" id="PF07726">
    <property type="entry name" value="AAA_3"/>
    <property type="match status" value="1"/>
</dbReference>
<dbReference type="FunFam" id="3.40.50.300:FF:000640">
    <property type="entry name" value="MoxR family ATPase"/>
    <property type="match status" value="1"/>
</dbReference>
<evidence type="ECO:0000259" key="4">
    <source>
        <dbReference type="Pfam" id="PF07726"/>
    </source>
</evidence>
<feature type="domain" description="ATPase AAA-3" evidence="4">
    <location>
        <begin position="35"/>
        <end position="164"/>
    </location>
</feature>
<dbReference type="AlphaFoldDB" id="G5J2V1"/>
<dbReference type="InterPro" id="IPR050764">
    <property type="entry name" value="CbbQ/NirQ/NorQ/GpvN"/>
</dbReference>
<dbReference type="GO" id="GO:0005524">
    <property type="term" value="F:ATP binding"/>
    <property type="evidence" value="ECO:0007669"/>
    <property type="project" value="UniProtKB-KW"/>
</dbReference>
<dbReference type="InterPro" id="IPR041628">
    <property type="entry name" value="ChlI/MoxR_AAA_lid"/>
</dbReference>
<dbReference type="GeneID" id="88765583"/>
<dbReference type="Gene3D" id="3.40.50.300">
    <property type="entry name" value="P-loop containing nucleotide triphosphate hydrolases"/>
    <property type="match status" value="1"/>
</dbReference>
<evidence type="ECO:0000256" key="3">
    <source>
        <dbReference type="ARBA" id="ARBA00061607"/>
    </source>
</evidence>
<organism evidence="6 7">
    <name type="scientific">Crocosphaera watsonii WH 0003</name>
    <dbReference type="NCBI Taxonomy" id="423471"/>
    <lineage>
        <taxon>Bacteria</taxon>
        <taxon>Bacillati</taxon>
        <taxon>Cyanobacteriota</taxon>
        <taxon>Cyanophyceae</taxon>
        <taxon>Oscillatoriophycideae</taxon>
        <taxon>Chroococcales</taxon>
        <taxon>Aphanothecaceae</taxon>
        <taxon>Crocosphaera</taxon>
    </lineage>
</organism>
<dbReference type="PATRIC" id="fig|423471.3.peg.1719"/>